<dbReference type="RefSeq" id="WP_290138700.1">
    <property type="nucleotide sequence ID" value="NZ_CP101620.1"/>
</dbReference>
<feature type="domain" description="ABC transporter" evidence="3">
    <location>
        <begin position="2"/>
        <end position="229"/>
    </location>
</feature>
<dbReference type="InterPro" id="IPR003439">
    <property type="entry name" value="ABC_transporter-like_ATP-bd"/>
</dbReference>
<accession>A0ABY5I2Q8</accession>
<dbReference type="SUPFAM" id="SSF52540">
    <property type="entry name" value="P-loop containing nucleoside triphosphate hydrolases"/>
    <property type="match status" value="1"/>
</dbReference>
<dbReference type="PROSITE" id="PS50893">
    <property type="entry name" value="ABC_TRANSPORTER_2"/>
    <property type="match status" value="1"/>
</dbReference>
<evidence type="ECO:0000256" key="1">
    <source>
        <dbReference type="ARBA" id="ARBA00022741"/>
    </source>
</evidence>
<dbReference type="Pfam" id="PF00005">
    <property type="entry name" value="ABC_tran"/>
    <property type="match status" value="1"/>
</dbReference>
<protein>
    <submittedName>
        <fullName evidence="4">ABC transporter ATP-binding protein</fullName>
    </submittedName>
</protein>
<dbReference type="InterPro" id="IPR017871">
    <property type="entry name" value="ABC_transporter-like_CS"/>
</dbReference>
<dbReference type="SMART" id="SM00382">
    <property type="entry name" value="AAA"/>
    <property type="match status" value="1"/>
</dbReference>
<evidence type="ECO:0000259" key="3">
    <source>
        <dbReference type="PROSITE" id="PS50893"/>
    </source>
</evidence>
<evidence type="ECO:0000256" key="2">
    <source>
        <dbReference type="ARBA" id="ARBA00022840"/>
    </source>
</evidence>
<reference evidence="4" key="1">
    <citation type="submission" date="2022-07" db="EMBL/GenBank/DDBJ databases">
        <title>Faecal culturing of patients with breast cancer.</title>
        <authorList>
            <person name="Teng N.M.Y."/>
            <person name="Kiu R."/>
            <person name="Evans R."/>
            <person name="Baker D.J."/>
            <person name="Zenner C."/>
            <person name="Robinson S.D."/>
            <person name="Hall L.J."/>
        </authorList>
    </citation>
    <scope>NUCLEOTIDE SEQUENCE</scope>
    <source>
        <strain evidence="4">LH1062</strain>
    </source>
</reference>
<organism evidence="4 5">
    <name type="scientific">Allocoprobacillus halotolerans</name>
    <dbReference type="NCBI Taxonomy" id="2944914"/>
    <lineage>
        <taxon>Bacteria</taxon>
        <taxon>Bacillati</taxon>
        <taxon>Bacillota</taxon>
        <taxon>Erysipelotrichia</taxon>
        <taxon>Erysipelotrichales</taxon>
        <taxon>Erysipelotrichaceae</taxon>
        <taxon>Allocoprobacillus</taxon>
    </lineage>
</organism>
<dbReference type="Proteomes" id="UP001060112">
    <property type="component" value="Chromosome"/>
</dbReference>
<dbReference type="GO" id="GO:0005524">
    <property type="term" value="F:ATP binding"/>
    <property type="evidence" value="ECO:0007669"/>
    <property type="project" value="UniProtKB-KW"/>
</dbReference>
<gene>
    <name evidence="4" type="ORF">NMU03_12135</name>
</gene>
<sequence length="260" mass="29941">MLALKNISKQYNQTKVLDDISICFPDTGLIGIQGQSGCGKSTLLYIMGMLDDDYQGEIFYNGDKIMNSQQFICEHVSFMMQNKDFISALTIKENMILPCHISHLHYNVSFLQKIVTQLDIQDLLSRYPRQLSGGQMKRASLAKALLKQSDIILCDEPTGALYHQQAQDVMKYLKKISKNVLVIIVSHDPQLLKTYCDDVLTLFQGKLQGEIKKQKTSSIQVAPAHQRHTLWFYPIRQIIHQRNKLMFLFYFNGLLLWLSF</sequence>
<keyword evidence="1" id="KW-0547">Nucleotide-binding</keyword>
<evidence type="ECO:0000313" key="5">
    <source>
        <dbReference type="Proteomes" id="UP001060112"/>
    </source>
</evidence>
<dbReference type="PANTHER" id="PTHR24220">
    <property type="entry name" value="IMPORT ATP-BINDING PROTEIN"/>
    <property type="match status" value="1"/>
</dbReference>
<keyword evidence="5" id="KW-1185">Reference proteome</keyword>
<name>A0ABY5I2Q8_9FIRM</name>
<evidence type="ECO:0000313" key="4">
    <source>
        <dbReference type="EMBL" id="UTY38401.1"/>
    </source>
</evidence>
<proteinExistence type="predicted"/>
<dbReference type="InterPro" id="IPR015854">
    <property type="entry name" value="ABC_transpr_LolD-like"/>
</dbReference>
<dbReference type="InterPro" id="IPR027417">
    <property type="entry name" value="P-loop_NTPase"/>
</dbReference>
<dbReference type="PROSITE" id="PS00211">
    <property type="entry name" value="ABC_TRANSPORTER_1"/>
    <property type="match status" value="1"/>
</dbReference>
<keyword evidence="2 4" id="KW-0067">ATP-binding</keyword>
<dbReference type="Gene3D" id="3.40.50.300">
    <property type="entry name" value="P-loop containing nucleotide triphosphate hydrolases"/>
    <property type="match status" value="1"/>
</dbReference>
<dbReference type="InterPro" id="IPR003593">
    <property type="entry name" value="AAA+_ATPase"/>
</dbReference>
<dbReference type="PANTHER" id="PTHR24220:SF86">
    <property type="entry name" value="ABC TRANSPORTER ABCH.1"/>
    <property type="match status" value="1"/>
</dbReference>
<dbReference type="EMBL" id="CP101620">
    <property type="protein sequence ID" value="UTY38401.1"/>
    <property type="molecule type" value="Genomic_DNA"/>
</dbReference>